<proteinExistence type="predicted"/>
<sequence>MATKERVDPFSVRETDVALQQMDHRKASNLVQVVRSVNVMDRATKDIEVPLADLKFTVGRYPTGIGVIHGKTTYGLTPWATSQLCNRMEMPASYLWKLYRREQHKLLLSNLQTMQRLHDDQTLLLRTVPSNVSSYKPVIIGEKNPWKGKLIRGVLTPSFTATDNTMILDVLKEYLPNGFHITEWQVTNDGMVCRLVDTKGKTKIKEGGKVGALYVGMVISNSEVGKGSVSIEIFAYRLICTNGMVIPRKVAGFKRRHLGEARDEFETQLQETLAQLPEISEEIGEGTERLRKARWNEENSLLRIESALANRDHGKPIVGLFDGGKKEATESILGIMRTEAKKTDNRLTRWGFLNAFTSLAQRLPTDRRTAIETWAGGMLFSRN</sequence>
<organism evidence="1">
    <name type="scientific">marine sediment metagenome</name>
    <dbReference type="NCBI Taxonomy" id="412755"/>
    <lineage>
        <taxon>unclassified sequences</taxon>
        <taxon>metagenomes</taxon>
        <taxon>ecological metagenomes</taxon>
    </lineage>
</organism>
<evidence type="ECO:0008006" key="2">
    <source>
        <dbReference type="Google" id="ProtNLM"/>
    </source>
</evidence>
<gene>
    <name evidence="1" type="ORF">LCGC14_1834450</name>
</gene>
<dbReference type="InterPro" id="IPR026325">
    <property type="entry name" value="DUF932"/>
</dbReference>
<accession>A0A0F9H3A5</accession>
<dbReference type="EMBL" id="LAZR01018168">
    <property type="protein sequence ID" value="KKL97441.1"/>
    <property type="molecule type" value="Genomic_DNA"/>
</dbReference>
<name>A0A0F9H3A5_9ZZZZ</name>
<dbReference type="Pfam" id="PF06067">
    <property type="entry name" value="DUF932"/>
    <property type="match status" value="1"/>
</dbReference>
<dbReference type="AlphaFoldDB" id="A0A0F9H3A5"/>
<reference evidence="1" key="1">
    <citation type="journal article" date="2015" name="Nature">
        <title>Complex archaea that bridge the gap between prokaryotes and eukaryotes.</title>
        <authorList>
            <person name="Spang A."/>
            <person name="Saw J.H."/>
            <person name="Jorgensen S.L."/>
            <person name="Zaremba-Niedzwiedzka K."/>
            <person name="Martijn J."/>
            <person name="Lind A.E."/>
            <person name="van Eijk R."/>
            <person name="Schleper C."/>
            <person name="Guy L."/>
            <person name="Ettema T.J."/>
        </authorList>
    </citation>
    <scope>NUCLEOTIDE SEQUENCE</scope>
</reference>
<comment type="caution">
    <text evidence="1">The sequence shown here is derived from an EMBL/GenBank/DDBJ whole genome shotgun (WGS) entry which is preliminary data.</text>
</comment>
<evidence type="ECO:0000313" key="1">
    <source>
        <dbReference type="EMBL" id="KKL97441.1"/>
    </source>
</evidence>
<protein>
    <recommendedName>
        <fullName evidence="2">DUF932 domain-containing protein</fullName>
    </recommendedName>
</protein>